<dbReference type="EMBL" id="KM205004">
    <property type="protein sequence ID" value="AJR28443.1"/>
    <property type="molecule type" value="Viral_cRNA"/>
</dbReference>
<dbReference type="KEGG" id="vg:37627542"/>
<organism evidence="1 2">
    <name type="scientific">Sena Madureira virus</name>
    <dbReference type="NCBI Taxonomy" id="1272957"/>
    <lineage>
        <taxon>Viruses</taxon>
        <taxon>Riboviria</taxon>
        <taxon>Orthornavirae</taxon>
        <taxon>Negarnaviricota</taxon>
        <taxon>Haploviricotina</taxon>
        <taxon>Monjiviricetes</taxon>
        <taxon>Mononegavirales</taxon>
        <taxon>Rhabdoviridae</taxon>
        <taxon>Alpharhabdovirinae</taxon>
        <taxon>Sripuvirus</taxon>
        <taxon>Sripuvirus madureira</taxon>
    </lineage>
</organism>
<reference evidence="1 2" key="1">
    <citation type="journal article" date="2015" name="PLoS Pathog.">
        <title>Evolution of genome size and complexity in the rhabdoviridae.</title>
        <authorList>
            <person name="Walker P.J."/>
            <person name="Firth C."/>
            <person name="Widen S.G."/>
            <person name="Blasdell K.R."/>
            <person name="Guzman H."/>
            <person name="Wood T.G."/>
            <person name="Paradkar P.N."/>
            <person name="Holmes E.C."/>
            <person name="Tesh R.B."/>
            <person name="Vasilakis N."/>
        </authorList>
    </citation>
    <scope>NUCLEOTIDE SEQUENCE [LARGE SCALE GENOMIC DNA]</scope>
    <source>
        <strain evidence="1 2">BeAn303197</strain>
    </source>
</reference>
<dbReference type="OrthoDB" id="36713at10239"/>
<accession>A0A0D3R1B5</accession>
<dbReference type="RefSeq" id="YP_009362105.1">
    <property type="nucleotide sequence ID" value="NC_034529.1"/>
</dbReference>
<evidence type="ECO:0000313" key="1">
    <source>
        <dbReference type="EMBL" id="AJR28443.1"/>
    </source>
</evidence>
<sequence length="115" mass="13704">MSYYLEELKSNDVNMEEVPFDTTAYNTFEVDAIPEGLPQWEIKRRQIDNILGALSQLGVRCDYLTDDVNSIRFYITLDPQLYSYEVDPEDNFIIFENEQSEDEDEFLCFIEEWDF</sequence>
<dbReference type="GeneID" id="37627542"/>
<keyword evidence="2" id="KW-1185">Reference proteome</keyword>
<name>A0A0D3R1B5_9RHAB</name>
<dbReference type="Proteomes" id="UP000203248">
    <property type="component" value="Segment"/>
</dbReference>
<protein>
    <submittedName>
        <fullName evidence="1">Uncharacterized protein</fullName>
    </submittedName>
</protein>
<proteinExistence type="predicted"/>
<evidence type="ECO:0000313" key="2">
    <source>
        <dbReference type="Proteomes" id="UP000203248"/>
    </source>
</evidence>